<feature type="transmembrane region" description="Helical" evidence="10">
    <location>
        <begin position="313"/>
        <end position="335"/>
    </location>
</feature>
<dbReference type="PIRSF" id="PIRSF006603">
    <property type="entry name" value="DinF"/>
    <property type="match status" value="1"/>
</dbReference>
<dbReference type="InterPro" id="IPR050222">
    <property type="entry name" value="MATE_MdtK"/>
</dbReference>
<evidence type="ECO:0000256" key="4">
    <source>
        <dbReference type="ARBA" id="ARBA00022475"/>
    </source>
</evidence>
<feature type="transmembrane region" description="Helical" evidence="10">
    <location>
        <begin position="191"/>
        <end position="211"/>
    </location>
</feature>
<evidence type="ECO:0000256" key="5">
    <source>
        <dbReference type="ARBA" id="ARBA00022692"/>
    </source>
</evidence>
<dbReference type="RefSeq" id="WP_089836784.1">
    <property type="nucleotide sequence ID" value="NZ_FNBN01000009.1"/>
</dbReference>
<organism evidence="11 12">
    <name type="scientific">Chitinophaga filiformis</name>
    <name type="common">Myxococcus filiformis</name>
    <name type="synonym">Flexibacter filiformis</name>
    <dbReference type="NCBI Taxonomy" id="104663"/>
    <lineage>
        <taxon>Bacteria</taxon>
        <taxon>Pseudomonadati</taxon>
        <taxon>Bacteroidota</taxon>
        <taxon>Chitinophagia</taxon>
        <taxon>Chitinophagales</taxon>
        <taxon>Chitinophagaceae</taxon>
        <taxon>Chitinophaga</taxon>
    </lineage>
</organism>
<dbReference type="GO" id="GO:0015297">
    <property type="term" value="F:antiporter activity"/>
    <property type="evidence" value="ECO:0007669"/>
    <property type="project" value="UniProtKB-KW"/>
</dbReference>
<dbReference type="PANTHER" id="PTHR43298:SF2">
    <property type="entry name" value="FMN_FAD EXPORTER YEEO-RELATED"/>
    <property type="match status" value="1"/>
</dbReference>
<evidence type="ECO:0000256" key="10">
    <source>
        <dbReference type="SAM" id="Phobius"/>
    </source>
</evidence>
<dbReference type="GO" id="GO:0006811">
    <property type="term" value="P:monoatomic ion transport"/>
    <property type="evidence" value="ECO:0007669"/>
    <property type="project" value="UniProtKB-KW"/>
</dbReference>
<evidence type="ECO:0000256" key="9">
    <source>
        <dbReference type="ARBA" id="ARBA00031636"/>
    </source>
</evidence>
<feature type="transmembrane region" description="Helical" evidence="10">
    <location>
        <begin position="12"/>
        <end position="30"/>
    </location>
</feature>
<comment type="subcellular location">
    <subcellularLocation>
        <location evidence="1">Cell membrane</location>
        <topology evidence="1">Multi-pass membrane protein</topology>
    </subcellularLocation>
</comment>
<feature type="transmembrane region" description="Helical" evidence="10">
    <location>
        <begin position="413"/>
        <end position="433"/>
    </location>
</feature>
<sequence length="443" mass="49169">MQFEVTTRQIIKIAAPICLALIIPQINHMTNTAFLGRLGEFELAANGIAGIYYLVMYMVAYGLNNGLQVLIARRAGQLNTKGIGQLFSNGLELGLFSSFLVIAVTLFLAPWFFAHSLHNKQIYEAAVSFIRIRIWGLPFLMMLSMANAFYIGSGNSKVLAVTSLCQEMVNIFCDYVLIFGKLGLPALGLNGAAVASVIAESTGMLVAYSILFGRGFHKRFYLFDYLKPSWQIFRSILSISAPLIVQFLFSIGSWFVFFIFIEHLGERPLAISNMLRSIFGFFGVFTWALSATCNTMVSNVIGQGKEDQVFRAIRKIAGISLLCAFVVCILVNLFPSTILQIYTTDMELIKESIPSVRIITLSTLLMAISGVSLSGVTGTGNTRINLGIEFAAVIGYLLYCSIVVERWRSPLHIAWLADFIYWIIIFGLSAWYLKSGKWKAKSI</sequence>
<dbReference type="InterPro" id="IPR002528">
    <property type="entry name" value="MATE_fam"/>
</dbReference>
<feature type="transmembrane region" description="Helical" evidence="10">
    <location>
        <begin position="355"/>
        <end position="376"/>
    </location>
</feature>
<keyword evidence="4" id="KW-1003">Cell membrane</keyword>
<feature type="transmembrane region" description="Helical" evidence="10">
    <location>
        <begin position="158"/>
        <end position="179"/>
    </location>
</feature>
<dbReference type="InterPro" id="IPR048279">
    <property type="entry name" value="MdtK-like"/>
</dbReference>
<feature type="transmembrane region" description="Helical" evidence="10">
    <location>
        <begin position="93"/>
        <end position="114"/>
    </location>
</feature>
<keyword evidence="7" id="KW-0406">Ion transport</keyword>
<dbReference type="OrthoDB" id="9780160at2"/>
<evidence type="ECO:0000313" key="12">
    <source>
        <dbReference type="Proteomes" id="UP000199045"/>
    </source>
</evidence>
<dbReference type="GO" id="GO:0042910">
    <property type="term" value="F:xenobiotic transmembrane transporter activity"/>
    <property type="evidence" value="ECO:0007669"/>
    <property type="project" value="InterPro"/>
</dbReference>
<dbReference type="STRING" id="104663.SAMN04488121_10964"/>
<dbReference type="CDD" id="cd13133">
    <property type="entry name" value="MATE_like_7"/>
    <property type="match status" value="1"/>
</dbReference>
<name>A0A1G7ZZU6_CHIFI</name>
<dbReference type="Pfam" id="PF01554">
    <property type="entry name" value="MatE"/>
    <property type="match status" value="2"/>
</dbReference>
<dbReference type="AlphaFoldDB" id="A0A1G7ZZU6"/>
<evidence type="ECO:0000256" key="3">
    <source>
        <dbReference type="ARBA" id="ARBA00022449"/>
    </source>
</evidence>
<reference evidence="12" key="1">
    <citation type="submission" date="2016-10" db="EMBL/GenBank/DDBJ databases">
        <authorList>
            <person name="Varghese N."/>
            <person name="Submissions S."/>
        </authorList>
    </citation>
    <scope>NUCLEOTIDE SEQUENCE [LARGE SCALE GENOMIC DNA]</scope>
    <source>
        <strain evidence="12">DSM 527</strain>
    </source>
</reference>
<dbReference type="PANTHER" id="PTHR43298">
    <property type="entry name" value="MULTIDRUG RESISTANCE PROTEIN NORM-RELATED"/>
    <property type="match status" value="1"/>
</dbReference>
<feature type="transmembrane region" description="Helical" evidence="10">
    <location>
        <begin position="281"/>
        <end position="301"/>
    </location>
</feature>
<evidence type="ECO:0000256" key="2">
    <source>
        <dbReference type="ARBA" id="ARBA00022448"/>
    </source>
</evidence>
<accession>A0A1G7ZZU6</accession>
<keyword evidence="5 10" id="KW-0812">Transmembrane</keyword>
<evidence type="ECO:0000256" key="6">
    <source>
        <dbReference type="ARBA" id="ARBA00022989"/>
    </source>
</evidence>
<feature type="transmembrane region" description="Helical" evidence="10">
    <location>
        <begin position="134"/>
        <end position="151"/>
    </location>
</feature>
<keyword evidence="3" id="KW-0050">Antiport</keyword>
<dbReference type="Proteomes" id="UP000199045">
    <property type="component" value="Unassembled WGS sequence"/>
</dbReference>
<evidence type="ECO:0000256" key="1">
    <source>
        <dbReference type="ARBA" id="ARBA00004651"/>
    </source>
</evidence>
<protein>
    <recommendedName>
        <fullName evidence="9">Multidrug-efflux transporter</fullName>
    </recommendedName>
</protein>
<gene>
    <name evidence="11" type="ORF">SAMN04488121_10964</name>
</gene>
<feature type="transmembrane region" description="Helical" evidence="10">
    <location>
        <begin position="50"/>
        <end position="72"/>
    </location>
</feature>
<feature type="transmembrane region" description="Helical" evidence="10">
    <location>
        <begin position="388"/>
        <end position="407"/>
    </location>
</feature>
<feature type="transmembrane region" description="Helical" evidence="10">
    <location>
        <begin position="232"/>
        <end position="261"/>
    </location>
</feature>
<dbReference type="NCBIfam" id="TIGR00797">
    <property type="entry name" value="matE"/>
    <property type="match status" value="1"/>
</dbReference>
<proteinExistence type="predicted"/>
<keyword evidence="6 10" id="KW-1133">Transmembrane helix</keyword>
<keyword evidence="8 10" id="KW-0472">Membrane</keyword>
<keyword evidence="2" id="KW-0813">Transport</keyword>
<dbReference type="EMBL" id="FNBN01000009">
    <property type="protein sequence ID" value="SDH14209.1"/>
    <property type="molecule type" value="Genomic_DNA"/>
</dbReference>
<evidence type="ECO:0000256" key="8">
    <source>
        <dbReference type="ARBA" id="ARBA00023136"/>
    </source>
</evidence>
<evidence type="ECO:0000256" key="7">
    <source>
        <dbReference type="ARBA" id="ARBA00023065"/>
    </source>
</evidence>
<evidence type="ECO:0000313" key="11">
    <source>
        <dbReference type="EMBL" id="SDH14209.1"/>
    </source>
</evidence>
<dbReference type="GO" id="GO:0005886">
    <property type="term" value="C:plasma membrane"/>
    <property type="evidence" value="ECO:0007669"/>
    <property type="project" value="UniProtKB-SubCell"/>
</dbReference>